<feature type="domain" description="EF-hand" evidence="5">
    <location>
        <begin position="19"/>
        <end position="54"/>
    </location>
</feature>
<evidence type="ECO:0000256" key="3">
    <source>
        <dbReference type="ARBA" id="ARBA00022837"/>
    </source>
</evidence>
<evidence type="ECO:0000313" key="6">
    <source>
        <dbReference type="Proteomes" id="UP000694864"/>
    </source>
</evidence>
<dbReference type="SUPFAM" id="SSF47473">
    <property type="entry name" value="EF-hand"/>
    <property type="match status" value="1"/>
</dbReference>
<dbReference type="GeneID" id="104775935"/>
<evidence type="ECO:0000256" key="2">
    <source>
        <dbReference type="ARBA" id="ARBA00022737"/>
    </source>
</evidence>
<dbReference type="Proteomes" id="UP000694864">
    <property type="component" value="Chromosome 3"/>
</dbReference>
<dbReference type="InterPro" id="IPR002048">
    <property type="entry name" value="EF_hand_dom"/>
</dbReference>
<reference evidence="6" key="1">
    <citation type="journal article" date="1997" name="Nucleic Acids Res.">
        <title>tRNAscan-SE: a program for improved detection of transfer RNA genes in genomic sequence.</title>
        <authorList>
            <person name="Lowe T.M."/>
            <person name="Eddy S.R."/>
        </authorList>
    </citation>
    <scope>NUCLEOTIDE SEQUENCE [LARGE SCALE GENOMIC DNA]</scope>
    <source>
        <strain evidence="6">r\DH55</strain>
    </source>
</reference>
<proteinExistence type="predicted"/>
<evidence type="ECO:0000313" key="7">
    <source>
        <dbReference type="RefSeq" id="XP_010498204.1"/>
    </source>
</evidence>
<accession>A0ABM0YAP0</accession>
<name>A0ABM0YAP0_CAMSA</name>
<feature type="domain" description="EF-hand" evidence="5">
    <location>
        <begin position="136"/>
        <end position="159"/>
    </location>
</feature>
<dbReference type="CDD" id="cd00051">
    <property type="entry name" value="EFh"/>
    <property type="match status" value="2"/>
</dbReference>
<dbReference type="RefSeq" id="XP_010498204.1">
    <property type="nucleotide sequence ID" value="XM_010499902.1"/>
</dbReference>
<sequence length="188" mass="20245">MASANPETAKPTPASVDMANPEELKKVFDQFDSNGDGKISVLELGGVFKATGTSYTETELNRVLEEVDIDRDGFINRDEFSTLCRSSSSAAEIRDAFDLYDQDKNGLISAAELHQVLNRLGMSCSVEDCTRMIGPVDADGDGNVNFEEFQKMMTSSSLINNGSANGGSSIFVSLSILKLFPGVVIKVV</sequence>
<dbReference type="InterPro" id="IPR011992">
    <property type="entry name" value="EF-hand-dom_pair"/>
</dbReference>
<dbReference type="InterPro" id="IPR039647">
    <property type="entry name" value="EF_hand_pair_protein_CML-like"/>
</dbReference>
<keyword evidence="1" id="KW-0479">Metal-binding</keyword>
<protein>
    <submittedName>
        <fullName evidence="7 8">Probable calcium-binding protein CML27 isoform X1</fullName>
    </submittedName>
</protein>
<dbReference type="PROSITE" id="PS00018">
    <property type="entry name" value="EF_HAND_1"/>
    <property type="match status" value="3"/>
</dbReference>
<feature type="region of interest" description="Disordered" evidence="4">
    <location>
        <begin position="1"/>
        <end position="20"/>
    </location>
</feature>
<dbReference type="GeneID" id="104775934"/>
<keyword evidence="2" id="KW-0677">Repeat</keyword>
<dbReference type="PANTHER" id="PTHR10891">
    <property type="entry name" value="EF-HAND CALCIUM-BINDING DOMAIN CONTAINING PROTEIN"/>
    <property type="match status" value="1"/>
</dbReference>
<organism evidence="6 7">
    <name type="scientific">Camelina sativa</name>
    <name type="common">False flax</name>
    <name type="synonym">Myagrum sativum</name>
    <dbReference type="NCBI Taxonomy" id="90675"/>
    <lineage>
        <taxon>Eukaryota</taxon>
        <taxon>Viridiplantae</taxon>
        <taxon>Streptophyta</taxon>
        <taxon>Embryophyta</taxon>
        <taxon>Tracheophyta</taxon>
        <taxon>Spermatophyta</taxon>
        <taxon>Magnoliopsida</taxon>
        <taxon>eudicotyledons</taxon>
        <taxon>Gunneridae</taxon>
        <taxon>Pentapetalae</taxon>
        <taxon>rosids</taxon>
        <taxon>malvids</taxon>
        <taxon>Brassicales</taxon>
        <taxon>Brassicaceae</taxon>
        <taxon>Camelineae</taxon>
        <taxon>Camelina</taxon>
    </lineage>
</organism>
<evidence type="ECO:0000256" key="1">
    <source>
        <dbReference type="ARBA" id="ARBA00022723"/>
    </source>
</evidence>
<dbReference type="InterPro" id="IPR018247">
    <property type="entry name" value="EF_Hand_1_Ca_BS"/>
</dbReference>
<dbReference type="RefSeq" id="XP_010498206.1">
    <property type="nucleotide sequence ID" value="XM_010499904.1"/>
</dbReference>
<dbReference type="SMART" id="SM00054">
    <property type="entry name" value="EFh"/>
    <property type="match status" value="4"/>
</dbReference>
<keyword evidence="3" id="KW-0106">Calcium</keyword>
<evidence type="ECO:0000313" key="8">
    <source>
        <dbReference type="RefSeq" id="XP_010498206.1"/>
    </source>
</evidence>
<evidence type="ECO:0000259" key="5">
    <source>
        <dbReference type="PROSITE" id="PS50222"/>
    </source>
</evidence>
<reference evidence="6" key="2">
    <citation type="journal article" date="2014" name="Nat. Commun.">
        <title>The emerging biofuel crop Camelina sativa retains a highly undifferentiated hexaploid genome structure.</title>
        <authorList>
            <person name="Kagale S."/>
            <person name="Koh C."/>
            <person name="Nixon J."/>
            <person name="Bollina V."/>
            <person name="Clarke W.E."/>
            <person name="Tuteja R."/>
            <person name="Spillane C."/>
            <person name="Robinson S.J."/>
            <person name="Links M.G."/>
            <person name="Clarke C."/>
            <person name="Higgins E.E."/>
            <person name="Huebert T."/>
            <person name="Sharpe A.G."/>
            <person name="Parkin I.A."/>
        </authorList>
    </citation>
    <scope>NUCLEOTIDE SEQUENCE [LARGE SCALE GENOMIC DNA]</scope>
    <source>
        <strain evidence="6">r\DH55</strain>
    </source>
</reference>
<gene>
    <name evidence="7" type="primary">LOC104775934</name>
    <name evidence="8" type="synonym">LOC104775935</name>
</gene>
<feature type="domain" description="EF-hand" evidence="5">
    <location>
        <begin position="55"/>
        <end position="85"/>
    </location>
</feature>
<reference evidence="7 8" key="3">
    <citation type="submission" date="2025-05" db="UniProtKB">
        <authorList>
            <consortium name="RefSeq"/>
        </authorList>
    </citation>
    <scope>IDENTIFICATION</scope>
    <source>
        <tissue evidence="7 8">Leaf</tissue>
    </source>
</reference>
<feature type="domain" description="EF-hand" evidence="5">
    <location>
        <begin position="88"/>
        <end position="123"/>
    </location>
</feature>
<dbReference type="Gene3D" id="1.10.238.10">
    <property type="entry name" value="EF-hand"/>
    <property type="match status" value="2"/>
</dbReference>
<evidence type="ECO:0000256" key="4">
    <source>
        <dbReference type="SAM" id="MobiDB-lite"/>
    </source>
</evidence>
<dbReference type="Pfam" id="PF13499">
    <property type="entry name" value="EF-hand_7"/>
    <property type="match status" value="2"/>
</dbReference>
<keyword evidence="6" id="KW-1185">Reference proteome</keyword>
<dbReference type="PROSITE" id="PS50222">
    <property type="entry name" value="EF_HAND_2"/>
    <property type="match status" value="4"/>
</dbReference>